<feature type="chain" id="PRO_5047015743" description="Nuclear transport factor 2 family protein" evidence="2">
    <location>
        <begin position="24"/>
        <end position="183"/>
    </location>
</feature>
<sequence>MRTRHRAMTALAMASLVALPLTACGNETGGGPSEAVTHDPSTSQDPADAAPQERIQGYFDAFDTAAAEGWLETSYNTEYLTPELAEQADTVDAQNRDSGATFEGERELSEWTVREQDEATVVVEFCQDTSNQRVMRDGHDQGEAEGRDVGRFTLTRDSTDEPWLIAAKEFHPEGTTCADHFGD</sequence>
<evidence type="ECO:0008006" key="5">
    <source>
        <dbReference type="Google" id="ProtNLM"/>
    </source>
</evidence>
<evidence type="ECO:0000256" key="1">
    <source>
        <dbReference type="SAM" id="MobiDB-lite"/>
    </source>
</evidence>
<evidence type="ECO:0000313" key="4">
    <source>
        <dbReference type="Proteomes" id="UP001519290"/>
    </source>
</evidence>
<accession>A0ABS4WWW1</accession>
<gene>
    <name evidence="3" type="ORF">JOF43_000640</name>
</gene>
<feature type="signal peptide" evidence="2">
    <location>
        <begin position="1"/>
        <end position="23"/>
    </location>
</feature>
<evidence type="ECO:0000313" key="3">
    <source>
        <dbReference type="EMBL" id="MBP2380683.1"/>
    </source>
</evidence>
<dbReference type="Proteomes" id="UP001519290">
    <property type="component" value="Unassembled WGS sequence"/>
</dbReference>
<evidence type="ECO:0000256" key="2">
    <source>
        <dbReference type="SAM" id="SignalP"/>
    </source>
</evidence>
<keyword evidence="4" id="KW-1185">Reference proteome</keyword>
<name>A0ABS4WWW1_9MICO</name>
<reference evidence="3 4" key="1">
    <citation type="submission" date="2021-03" db="EMBL/GenBank/DDBJ databases">
        <title>Sequencing the genomes of 1000 actinobacteria strains.</title>
        <authorList>
            <person name="Klenk H.-P."/>
        </authorList>
    </citation>
    <scope>NUCLEOTIDE SEQUENCE [LARGE SCALE GENOMIC DNA]</scope>
    <source>
        <strain evidence="3 4">DSM 14566</strain>
    </source>
</reference>
<comment type="caution">
    <text evidence="3">The sequence shown here is derived from an EMBL/GenBank/DDBJ whole genome shotgun (WGS) entry which is preliminary data.</text>
</comment>
<dbReference type="RefSeq" id="WP_209898986.1">
    <property type="nucleotide sequence ID" value="NZ_BAAAJW010000014.1"/>
</dbReference>
<proteinExistence type="predicted"/>
<feature type="region of interest" description="Disordered" evidence="1">
    <location>
        <begin position="88"/>
        <end position="107"/>
    </location>
</feature>
<keyword evidence="2" id="KW-0732">Signal</keyword>
<protein>
    <recommendedName>
        <fullName evidence="5">Nuclear transport factor 2 family protein</fullName>
    </recommendedName>
</protein>
<organism evidence="3 4">
    <name type="scientific">Brachybacterium sacelli</name>
    <dbReference type="NCBI Taxonomy" id="173364"/>
    <lineage>
        <taxon>Bacteria</taxon>
        <taxon>Bacillati</taxon>
        <taxon>Actinomycetota</taxon>
        <taxon>Actinomycetes</taxon>
        <taxon>Micrococcales</taxon>
        <taxon>Dermabacteraceae</taxon>
        <taxon>Brachybacterium</taxon>
    </lineage>
</organism>
<dbReference type="EMBL" id="JAGIOD010000001">
    <property type="protein sequence ID" value="MBP2380683.1"/>
    <property type="molecule type" value="Genomic_DNA"/>
</dbReference>
<feature type="region of interest" description="Disordered" evidence="1">
    <location>
        <begin position="28"/>
        <end position="49"/>
    </location>
</feature>